<name>A0A8J5MQE2_HOMAM</name>
<keyword evidence="3" id="KW-1185">Reference proteome</keyword>
<dbReference type="EMBL" id="JAHLQT010033114">
    <property type="protein sequence ID" value="KAG7159637.1"/>
    <property type="molecule type" value="Genomic_DNA"/>
</dbReference>
<keyword evidence="1" id="KW-1133">Transmembrane helix</keyword>
<sequence length="322" mass="36565">MGITYPLFSFTYFVACEMRSAQAFSPVEMLYDTNKKLYITTIRLKLPAGRWDLHLQVKMDEEKAEIHLHGDSNTFKNLVINNDCTFSYPWPTNSSTLEIYLDVTLKDRRLKVGSQSRLQNLEPYSCPSRLSVKSLKQSVKLTLQSADNIEAYSCPCNDTRKEGLCANLTIPSTSTNEPILSTSTNEPGKGNDGGYYILYIVLPLVTAVVLMMVLYLCVYFHRLTGGFICFCCRRDSQPTHPASNSTTHQQASSHPRLQSNDIFPCTNQMLTQDRLPQRPQIPVENLPRGSFLERTEPFQPKVIQSSVENCYHESLNSLYEAF</sequence>
<dbReference type="Proteomes" id="UP000747542">
    <property type="component" value="Unassembled WGS sequence"/>
</dbReference>
<keyword evidence="1" id="KW-0812">Transmembrane</keyword>
<keyword evidence="1" id="KW-0472">Membrane</keyword>
<accession>A0A8J5MQE2</accession>
<protein>
    <submittedName>
        <fullName evidence="2">Uncharacterized protein</fullName>
    </submittedName>
</protein>
<comment type="caution">
    <text evidence="2">The sequence shown here is derived from an EMBL/GenBank/DDBJ whole genome shotgun (WGS) entry which is preliminary data.</text>
</comment>
<feature type="transmembrane region" description="Helical" evidence="1">
    <location>
        <begin position="196"/>
        <end position="218"/>
    </location>
</feature>
<evidence type="ECO:0000256" key="1">
    <source>
        <dbReference type="SAM" id="Phobius"/>
    </source>
</evidence>
<organism evidence="2 3">
    <name type="scientific">Homarus americanus</name>
    <name type="common">American lobster</name>
    <dbReference type="NCBI Taxonomy" id="6706"/>
    <lineage>
        <taxon>Eukaryota</taxon>
        <taxon>Metazoa</taxon>
        <taxon>Ecdysozoa</taxon>
        <taxon>Arthropoda</taxon>
        <taxon>Crustacea</taxon>
        <taxon>Multicrustacea</taxon>
        <taxon>Malacostraca</taxon>
        <taxon>Eumalacostraca</taxon>
        <taxon>Eucarida</taxon>
        <taxon>Decapoda</taxon>
        <taxon>Pleocyemata</taxon>
        <taxon>Astacidea</taxon>
        <taxon>Nephropoidea</taxon>
        <taxon>Nephropidae</taxon>
        <taxon>Homarus</taxon>
    </lineage>
</organism>
<evidence type="ECO:0000313" key="2">
    <source>
        <dbReference type="EMBL" id="KAG7159637.1"/>
    </source>
</evidence>
<evidence type="ECO:0000313" key="3">
    <source>
        <dbReference type="Proteomes" id="UP000747542"/>
    </source>
</evidence>
<dbReference type="AlphaFoldDB" id="A0A8J5MQE2"/>
<gene>
    <name evidence="2" type="ORF">Hamer_G004322</name>
</gene>
<reference evidence="2" key="1">
    <citation type="journal article" date="2021" name="Sci. Adv.">
        <title>The American lobster genome reveals insights on longevity, neural, and immune adaptations.</title>
        <authorList>
            <person name="Polinski J.M."/>
            <person name="Zimin A.V."/>
            <person name="Clark K.F."/>
            <person name="Kohn A.B."/>
            <person name="Sadowski N."/>
            <person name="Timp W."/>
            <person name="Ptitsyn A."/>
            <person name="Khanna P."/>
            <person name="Romanova D.Y."/>
            <person name="Williams P."/>
            <person name="Greenwood S.J."/>
            <person name="Moroz L.L."/>
            <person name="Walt D.R."/>
            <person name="Bodnar A.G."/>
        </authorList>
    </citation>
    <scope>NUCLEOTIDE SEQUENCE</scope>
    <source>
        <strain evidence="2">GMGI-L3</strain>
    </source>
</reference>
<proteinExistence type="predicted"/>